<evidence type="ECO:0000259" key="7">
    <source>
        <dbReference type="PROSITE" id="PS50970"/>
    </source>
</evidence>
<reference evidence="8" key="1">
    <citation type="submission" date="2018-11" db="EMBL/GenBank/DDBJ databases">
        <authorList>
            <consortium name="Pathogen Informatics"/>
        </authorList>
    </citation>
    <scope>NUCLEOTIDE SEQUENCE</scope>
</reference>
<dbReference type="OrthoDB" id="6225866at2759"/>
<dbReference type="GO" id="GO:0032259">
    <property type="term" value="P:methylation"/>
    <property type="evidence" value="ECO:0007669"/>
    <property type="project" value="UniProtKB-KW"/>
</dbReference>
<evidence type="ECO:0000256" key="4">
    <source>
        <dbReference type="ARBA" id="ARBA00022833"/>
    </source>
</evidence>
<keyword evidence="3 6" id="KW-0479">Metal-binding</keyword>
<comment type="cofactor">
    <cofactor evidence="6">
        <name>Zn(2+)</name>
        <dbReference type="ChEBI" id="CHEBI:29105"/>
    </cofactor>
</comment>
<dbReference type="GO" id="GO:0008898">
    <property type="term" value="F:S-adenosylmethionine-homocysteine S-methyltransferase activity"/>
    <property type="evidence" value="ECO:0007669"/>
    <property type="project" value="TreeGrafter"/>
</dbReference>
<keyword evidence="4 6" id="KW-0862">Zinc</keyword>
<dbReference type="GO" id="GO:0046872">
    <property type="term" value="F:metal ion binding"/>
    <property type="evidence" value="ECO:0007669"/>
    <property type="project" value="UniProtKB-KW"/>
</dbReference>
<dbReference type="InterPro" id="IPR051486">
    <property type="entry name" value="Hcy_S-methyltransferase"/>
</dbReference>
<dbReference type="GO" id="GO:0033528">
    <property type="term" value="P:S-methylmethionine cycle"/>
    <property type="evidence" value="ECO:0007669"/>
    <property type="project" value="TreeGrafter"/>
</dbReference>
<dbReference type="PANTHER" id="PTHR46015:SF1">
    <property type="entry name" value="HOMOCYSTEINE S-METHYLTRANSFERASE-LIKE ISOFORM 1"/>
    <property type="match status" value="1"/>
</dbReference>
<keyword evidence="9" id="KW-1185">Reference proteome</keyword>
<comment type="pathway">
    <text evidence="5">Amino-acid biosynthesis; L-methionine biosynthesis via de novo pathway.</text>
</comment>
<evidence type="ECO:0000313" key="8">
    <source>
        <dbReference type="EMBL" id="VEL29019.1"/>
    </source>
</evidence>
<dbReference type="Gene3D" id="3.20.20.330">
    <property type="entry name" value="Homocysteine-binding-like domain"/>
    <property type="match status" value="1"/>
</dbReference>
<dbReference type="AlphaFoldDB" id="A0A3S5C1E1"/>
<evidence type="ECO:0000256" key="5">
    <source>
        <dbReference type="ARBA" id="ARBA00034478"/>
    </source>
</evidence>
<dbReference type="InterPro" id="IPR036589">
    <property type="entry name" value="HCY_dom_sf"/>
</dbReference>
<sequence length="246" mass="27507">MMEFHRPRATILLDAGVDLIAWETIPCLREVRAIVNLTRNLALNGYPNIAAWLSVASLDGQNTVSGDPLQTIASATYDCPQARTNCCIPNHLIGQALTNLKEANQDNKLCGGESCTEEGFHPPARLIESLSKDKQYNSKLLICYPNSGEVWKRISRNKLHEKAQEKKASPCRGRWLWPKNKTPEEWIRELAKHVVKRRIGDFMMTAGPNGVMPLAQWAGGCCRIRAEQIAILARIMKPDEFLSGTT</sequence>
<dbReference type="PANTHER" id="PTHR46015">
    <property type="entry name" value="ZGC:172121"/>
    <property type="match status" value="1"/>
</dbReference>
<name>A0A3S5C1E1_9PLAT</name>
<feature type="binding site" evidence="6">
    <location>
        <position position="221"/>
    </location>
    <ligand>
        <name>Zn(2+)</name>
        <dbReference type="ChEBI" id="CHEBI:29105"/>
    </ligand>
</feature>
<dbReference type="GO" id="GO:0009086">
    <property type="term" value="P:methionine biosynthetic process"/>
    <property type="evidence" value="ECO:0007669"/>
    <property type="project" value="TreeGrafter"/>
</dbReference>
<dbReference type="InterPro" id="IPR003726">
    <property type="entry name" value="HCY_dom"/>
</dbReference>
<evidence type="ECO:0000256" key="2">
    <source>
        <dbReference type="ARBA" id="ARBA00022679"/>
    </source>
</evidence>
<dbReference type="Pfam" id="PF02574">
    <property type="entry name" value="S-methyl_trans"/>
    <property type="match status" value="1"/>
</dbReference>
<proteinExistence type="predicted"/>
<dbReference type="PROSITE" id="PS50970">
    <property type="entry name" value="HCY"/>
    <property type="match status" value="1"/>
</dbReference>
<protein>
    <recommendedName>
        <fullName evidence="7">Hcy-binding domain-containing protein</fullName>
    </recommendedName>
</protein>
<dbReference type="EMBL" id="CAAALY010099655">
    <property type="protein sequence ID" value="VEL29019.1"/>
    <property type="molecule type" value="Genomic_DNA"/>
</dbReference>
<evidence type="ECO:0000313" key="9">
    <source>
        <dbReference type="Proteomes" id="UP000784294"/>
    </source>
</evidence>
<dbReference type="SUPFAM" id="SSF82282">
    <property type="entry name" value="Homocysteine S-methyltransferase"/>
    <property type="match status" value="1"/>
</dbReference>
<feature type="binding site" evidence="6">
    <location>
        <position position="222"/>
    </location>
    <ligand>
        <name>Zn(2+)</name>
        <dbReference type="ChEBI" id="CHEBI:29105"/>
    </ligand>
</feature>
<keyword evidence="1 6" id="KW-0489">Methyltransferase</keyword>
<evidence type="ECO:0000256" key="6">
    <source>
        <dbReference type="PROSITE-ProRule" id="PRU00333"/>
    </source>
</evidence>
<dbReference type="Proteomes" id="UP000784294">
    <property type="component" value="Unassembled WGS sequence"/>
</dbReference>
<feature type="domain" description="Hcy-binding" evidence="7">
    <location>
        <begin position="1"/>
        <end position="236"/>
    </location>
</feature>
<gene>
    <name evidence="8" type="ORF">PXEA_LOCUS22459</name>
</gene>
<organism evidence="8 9">
    <name type="scientific">Protopolystoma xenopodis</name>
    <dbReference type="NCBI Taxonomy" id="117903"/>
    <lineage>
        <taxon>Eukaryota</taxon>
        <taxon>Metazoa</taxon>
        <taxon>Spiralia</taxon>
        <taxon>Lophotrochozoa</taxon>
        <taxon>Platyhelminthes</taxon>
        <taxon>Monogenea</taxon>
        <taxon>Polyopisthocotylea</taxon>
        <taxon>Polystomatidea</taxon>
        <taxon>Polystomatidae</taxon>
        <taxon>Protopolystoma</taxon>
    </lineage>
</organism>
<evidence type="ECO:0000256" key="1">
    <source>
        <dbReference type="ARBA" id="ARBA00022603"/>
    </source>
</evidence>
<accession>A0A3S5C1E1</accession>
<evidence type="ECO:0000256" key="3">
    <source>
        <dbReference type="ARBA" id="ARBA00022723"/>
    </source>
</evidence>
<keyword evidence="2 6" id="KW-0808">Transferase</keyword>
<comment type="caution">
    <text evidence="8">The sequence shown here is derived from an EMBL/GenBank/DDBJ whole genome shotgun (WGS) entry which is preliminary data.</text>
</comment>
<feature type="binding site" evidence="6">
    <location>
        <position position="115"/>
    </location>
    <ligand>
        <name>Zn(2+)</name>
        <dbReference type="ChEBI" id="CHEBI:29105"/>
    </ligand>
</feature>